<dbReference type="EMBL" id="NCKU01002360">
    <property type="protein sequence ID" value="RWS09761.1"/>
    <property type="molecule type" value="Genomic_DNA"/>
</dbReference>
<dbReference type="SUPFAM" id="SSF50729">
    <property type="entry name" value="PH domain-like"/>
    <property type="match status" value="1"/>
</dbReference>
<dbReference type="InterPro" id="IPR011993">
    <property type="entry name" value="PH-like_dom_sf"/>
</dbReference>
<evidence type="ECO:0000313" key="3">
    <source>
        <dbReference type="EMBL" id="RWS09761.1"/>
    </source>
</evidence>
<keyword evidence="4" id="KW-1185">Reference proteome</keyword>
<proteinExistence type="predicted"/>
<feature type="domain" description="PH" evidence="1">
    <location>
        <begin position="15"/>
        <end position="127"/>
    </location>
</feature>
<accession>A0A443R394</accession>
<dbReference type="CDD" id="cd00821">
    <property type="entry name" value="PH"/>
    <property type="match status" value="1"/>
</dbReference>
<reference evidence="2" key="2">
    <citation type="submission" date="2018-11" db="EMBL/GenBank/DDBJ databases">
        <title>Trombidioid mite genomics.</title>
        <authorList>
            <person name="Dong X."/>
        </authorList>
    </citation>
    <scope>NUCLEOTIDE SEQUENCE</scope>
    <source>
        <strain evidence="2">UoL-WK</strain>
    </source>
</reference>
<reference evidence="2 4" key="1">
    <citation type="journal article" date="2018" name="Gigascience">
        <title>Genomes of trombidid mites reveal novel predicted allergens and laterally-transferred genes associated with secondary metabolism.</title>
        <authorList>
            <person name="Dong X."/>
            <person name="Chaisiri K."/>
            <person name="Xia D."/>
            <person name="Armstrong S.D."/>
            <person name="Fang Y."/>
            <person name="Donnelly M.J."/>
            <person name="Kadowaki T."/>
            <person name="McGarry J.W."/>
            <person name="Darby A.C."/>
            <person name="Makepeace B.L."/>
        </authorList>
    </citation>
    <scope>NUCLEOTIDE SEQUENCE [LARGE SCALE GENOMIC DNA]</scope>
    <source>
        <strain evidence="2">UoL-WK</strain>
    </source>
</reference>
<sequence>MASRKISTYSFGSSDIVKQGYLYVKRPPGNRWNKIKAWHKRFFILRDSSTNNSAELAMYNSLQEAKTNSALLNLYLRETVHIGIASESHRFSNVLVVVFNGRSPLLLAAEDELTARSWMLALDLTSQKTNPSEGPLINWSSVNNSIAFPRCSSQASATTASGSVESDGSNCSCAPPFVKESPVINTSAISEETHINQSSSPFDDDDEFYNGELRIILQDALTA</sequence>
<gene>
    <name evidence="3" type="ORF">B4U79_19010</name>
    <name evidence="2" type="ORF">B4U79_19011</name>
</gene>
<dbReference type="Gene3D" id="2.30.29.30">
    <property type="entry name" value="Pleckstrin-homology domain (PH domain)/Phosphotyrosine-binding domain (PTB)"/>
    <property type="match status" value="1"/>
</dbReference>
<dbReference type="OrthoDB" id="6020914at2759"/>
<comment type="caution">
    <text evidence="2">The sequence shown here is derived from an EMBL/GenBank/DDBJ whole genome shotgun (WGS) entry which is preliminary data.</text>
</comment>
<dbReference type="PROSITE" id="PS50003">
    <property type="entry name" value="PH_DOMAIN"/>
    <property type="match status" value="1"/>
</dbReference>
<dbReference type="Proteomes" id="UP000285301">
    <property type="component" value="Unassembled WGS sequence"/>
</dbReference>
<evidence type="ECO:0000313" key="2">
    <source>
        <dbReference type="EMBL" id="RWS09737.1"/>
    </source>
</evidence>
<dbReference type="STRING" id="1965070.A0A443R394"/>
<dbReference type="SMART" id="SM00233">
    <property type="entry name" value="PH"/>
    <property type="match status" value="1"/>
</dbReference>
<dbReference type="AlphaFoldDB" id="A0A443R394"/>
<dbReference type="EMBL" id="NCKU01002372">
    <property type="protein sequence ID" value="RWS09737.1"/>
    <property type="molecule type" value="Genomic_DNA"/>
</dbReference>
<name>A0A443R394_9ACAR</name>
<organism evidence="2 4">
    <name type="scientific">Dinothrombium tinctorium</name>
    <dbReference type="NCBI Taxonomy" id="1965070"/>
    <lineage>
        <taxon>Eukaryota</taxon>
        <taxon>Metazoa</taxon>
        <taxon>Ecdysozoa</taxon>
        <taxon>Arthropoda</taxon>
        <taxon>Chelicerata</taxon>
        <taxon>Arachnida</taxon>
        <taxon>Acari</taxon>
        <taxon>Acariformes</taxon>
        <taxon>Trombidiformes</taxon>
        <taxon>Prostigmata</taxon>
        <taxon>Anystina</taxon>
        <taxon>Parasitengona</taxon>
        <taxon>Trombidioidea</taxon>
        <taxon>Trombidiidae</taxon>
        <taxon>Dinothrombium</taxon>
    </lineage>
</organism>
<protein>
    <recommendedName>
        <fullName evidence="1">PH domain-containing protein</fullName>
    </recommendedName>
</protein>
<dbReference type="InterPro" id="IPR001849">
    <property type="entry name" value="PH_domain"/>
</dbReference>
<evidence type="ECO:0000259" key="1">
    <source>
        <dbReference type="PROSITE" id="PS50003"/>
    </source>
</evidence>
<dbReference type="Pfam" id="PF00169">
    <property type="entry name" value="PH"/>
    <property type="match status" value="1"/>
</dbReference>
<evidence type="ECO:0000313" key="4">
    <source>
        <dbReference type="Proteomes" id="UP000285301"/>
    </source>
</evidence>